<evidence type="ECO:0000256" key="4">
    <source>
        <dbReference type="ARBA" id="ARBA00022846"/>
    </source>
</evidence>
<evidence type="ECO:0000256" key="2">
    <source>
        <dbReference type="ARBA" id="ARBA00010849"/>
    </source>
</evidence>
<evidence type="ECO:0000313" key="12">
    <source>
        <dbReference type="Ensembl" id="ENSDLAP00005026429.2"/>
    </source>
</evidence>
<comment type="function">
    <text evidence="8">Functions as part of axonemal radial spoke complexes that play an important part in the motility of sperm and cilia. Plays a crucial role during acrosome biogenesis.</text>
</comment>
<sequence>MDSEYVKRHLGKCLADGLAEVAEQRPVDPILYLAHWLHKYNENVQYEAEKKAHLAILEQERAKAREEALYQEKLKEEERKITEALEDSKKVFTSFSLKPPSKPVFLFRWSN</sequence>
<dbReference type="InterPro" id="IPR049630">
    <property type="entry name" value="DYDC-like_DD"/>
</dbReference>
<dbReference type="InterPro" id="IPR007858">
    <property type="entry name" value="Dpy-30_motif"/>
</dbReference>
<keyword evidence="6" id="KW-0206">Cytoskeleton</keyword>
<feature type="coiled-coil region" evidence="11">
    <location>
        <begin position="47"/>
        <end position="87"/>
    </location>
</feature>
<evidence type="ECO:0000256" key="5">
    <source>
        <dbReference type="ARBA" id="ARBA00023069"/>
    </source>
</evidence>
<comment type="subcellular location">
    <subcellularLocation>
        <location evidence="1">Cytoplasm</location>
        <location evidence="1">Cytoskeleton</location>
        <location evidence="1">Flagellum axoneme</location>
    </subcellularLocation>
</comment>
<dbReference type="InterPro" id="IPR037856">
    <property type="entry name" value="Sdc1/DPY30"/>
</dbReference>
<dbReference type="Proteomes" id="UP000694389">
    <property type="component" value="Unassembled WGS sequence"/>
</dbReference>
<reference evidence="12" key="2">
    <citation type="submission" date="2025-09" db="UniProtKB">
        <authorList>
            <consortium name="Ensembl"/>
        </authorList>
    </citation>
    <scope>IDENTIFICATION</scope>
</reference>
<keyword evidence="13" id="KW-1185">Reference proteome</keyword>
<evidence type="ECO:0000313" key="13">
    <source>
        <dbReference type="Proteomes" id="UP000694389"/>
    </source>
</evidence>
<keyword evidence="3" id="KW-0963">Cytoplasm</keyword>
<evidence type="ECO:0000256" key="10">
    <source>
        <dbReference type="ARBA" id="ARBA00068754"/>
    </source>
</evidence>
<evidence type="ECO:0000256" key="9">
    <source>
        <dbReference type="ARBA" id="ARBA00062391"/>
    </source>
</evidence>
<dbReference type="FunFam" id="1.20.890.10:FF:000009">
    <property type="entry name" value="DPY30 domain-containing protein 1"/>
    <property type="match status" value="1"/>
</dbReference>
<name>A0A8C4F6A0_DICLA</name>
<evidence type="ECO:0000256" key="8">
    <source>
        <dbReference type="ARBA" id="ARBA00058296"/>
    </source>
</evidence>
<dbReference type="GeneTree" id="ENSGT00940000161631"/>
<comment type="similarity">
    <text evidence="2">Belongs to the dpy-30 family.</text>
</comment>
<dbReference type="Pfam" id="PF05186">
    <property type="entry name" value="Dpy-30"/>
    <property type="match status" value="1"/>
</dbReference>
<dbReference type="PANTHER" id="PTHR23356">
    <property type="entry name" value="DPY30-RELATED"/>
    <property type="match status" value="1"/>
</dbReference>
<dbReference type="AlphaFoldDB" id="A0A8C4F6A0"/>
<keyword evidence="4" id="KW-0282">Flagellum</keyword>
<reference evidence="12" key="1">
    <citation type="submission" date="2025-08" db="UniProtKB">
        <authorList>
            <consortium name="Ensembl"/>
        </authorList>
    </citation>
    <scope>IDENTIFICATION</scope>
</reference>
<keyword evidence="5" id="KW-0969">Cilium</keyword>
<evidence type="ECO:0000256" key="6">
    <source>
        <dbReference type="ARBA" id="ARBA00023212"/>
    </source>
</evidence>
<dbReference type="Gene3D" id="1.20.890.10">
    <property type="entry name" value="cAMP-dependent protein kinase regulatory subunit, dimerization-anchoring domain"/>
    <property type="match status" value="1"/>
</dbReference>
<evidence type="ECO:0000256" key="7">
    <source>
        <dbReference type="ARBA" id="ARBA00023273"/>
    </source>
</evidence>
<accession>A0A8C4F6A0</accession>
<organism evidence="12 13">
    <name type="scientific">Dicentrarchus labrax</name>
    <name type="common">European seabass</name>
    <name type="synonym">Morone labrax</name>
    <dbReference type="NCBI Taxonomy" id="13489"/>
    <lineage>
        <taxon>Eukaryota</taxon>
        <taxon>Metazoa</taxon>
        <taxon>Chordata</taxon>
        <taxon>Craniata</taxon>
        <taxon>Vertebrata</taxon>
        <taxon>Euteleostomi</taxon>
        <taxon>Actinopterygii</taxon>
        <taxon>Neopterygii</taxon>
        <taxon>Teleostei</taxon>
        <taxon>Neoteleostei</taxon>
        <taxon>Acanthomorphata</taxon>
        <taxon>Eupercaria</taxon>
        <taxon>Moronidae</taxon>
        <taxon>Dicentrarchus</taxon>
    </lineage>
</organism>
<keyword evidence="11" id="KW-0175">Coiled coil</keyword>
<dbReference type="GO" id="GO:0048188">
    <property type="term" value="C:Set1C/COMPASS complex"/>
    <property type="evidence" value="ECO:0007669"/>
    <property type="project" value="InterPro"/>
</dbReference>
<evidence type="ECO:0000256" key="11">
    <source>
        <dbReference type="SAM" id="Coils"/>
    </source>
</evidence>
<dbReference type="CDD" id="cd22966">
    <property type="entry name" value="DD_DYDC-like"/>
    <property type="match status" value="1"/>
</dbReference>
<evidence type="ECO:0000256" key="3">
    <source>
        <dbReference type="ARBA" id="ARBA00022490"/>
    </source>
</evidence>
<keyword evidence="7" id="KW-0966">Cell projection</keyword>
<dbReference type="Ensembl" id="ENSDLAT00005028229.2">
    <property type="protein sequence ID" value="ENSDLAP00005026429.2"/>
    <property type="gene ID" value="ENSDLAG00005011965.2"/>
</dbReference>
<comment type="subunit">
    <text evidence="9">Component of the axonemal radial spoke complex 1 (RS1), at least composed of spoke head proteins RSPH1, RSPH3, RSPH9 and the cilia-specific component RSPH4A or sperm-specific component RSPH6A, spoke stalk proteins RSPH14, DNAJB13, DYDC1, ROPN1L and NME5, and the anchor protein IQUB. Interacts with SH3GL3.</text>
</comment>
<evidence type="ECO:0000256" key="1">
    <source>
        <dbReference type="ARBA" id="ARBA00004611"/>
    </source>
</evidence>
<proteinExistence type="inferred from homology"/>
<dbReference type="PANTHER" id="PTHR23356:SF16">
    <property type="entry name" value="DPY30 DOMAIN CONTAINING 2"/>
    <property type="match status" value="1"/>
</dbReference>
<protein>
    <recommendedName>
        <fullName evidence="10">DPY30 domain-containing protein 1</fullName>
    </recommendedName>
</protein>